<accession>A0A915IFW2</accession>
<keyword evidence="2" id="KW-1185">Reference proteome</keyword>
<organism evidence="2 3">
    <name type="scientific">Romanomermis culicivorax</name>
    <name type="common">Nematode worm</name>
    <dbReference type="NCBI Taxonomy" id="13658"/>
    <lineage>
        <taxon>Eukaryota</taxon>
        <taxon>Metazoa</taxon>
        <taxon>Ecdysozoa</taxon>
        <taxon>Nematoda</taxon>
        <taxon>Enoplea</taxon>
        <taxon>Dorylaimia</taxon>
        <taxon>Mermithida</taxon>
        <taxon>Mermithoidea</taxon>
        <taxon>Mermithidae</taxon>
        <taxon>Romanomermis</taxon>
    </lineage>
</organism>
<proteinExistence type="predicted"/>
<evidence type="ECO:0000313" key="2">
    <source>
        <dbReference type="Proteomes" id="UP000887565"/>
    </source>
</evidence>
<feature type="signal peptide" evidence="1">
    <location>
        <begin position="1"/>
        <end position="25"/>
    </location>
</feature>
<evidence type="ECO:0000256" key="1">
    <source>
        <dbReference type="SAM" id="SignalP"/>
    </source>
</evidence>
<protein>
    <submittedName>
        <fullName evidence="3">Secreted protein</fullName>
    </submittedName>
</protein>
<keyword evidence="1" id="KW-0732">Signal</keyword>
<dbReference type="AlphaFoldDB" id="A0A915IFW2"/>
<dbReference type="WBParaSite" id="nRc.2.0.1.t13030-RA">
    <property type="protein sequence ID" value="nRc.2.0.1.t13030-RA"/>
    <property type="gene ID" value="nRc.2.0.1.g13030"/>
</dbReference>
<feature type="chain" id="PRO_5037709578" evidence="1">
    <location>
        <begin position="26"/>
        <end position="62"/>
    </location>
</feature>
<sequence>MLRQVGGACGCKFAAAVGCLSVAAAVCCTGCVCVDVDAAPPFIQIREKLKICVISNHKSRNL</sequence>
<name>A0A915IFW2_ROMCU</name>
<dbReference type="Proteomes" id="UP000887565">
    <property type="component" value="Unplaced"/>
</dbReference>
<reference evidence="3" key="1">
    <citation type="submission" date="2022-11" db="UniProtKB">
        <authorList>
            <consortium name="WormBaseParasite"/>
        </authorList>
    </citation>
    <scope>IDENTIFICATION</scope>
</reference>
<evidence type="ECO:0000313" key="3">
    <source>
        <dbReference type="WBParaSite" id="nRc.2.0.1.t13030-RA"/>
    </source>
</evidence>